<evidence type="ECO:0000313" key="5">
    <source>
        <dbReference type="EMBL" id="CAB3765058.1"/>
    </source>
</evidence>
<evidence type="ECO:0000256" key="3">
    <source>
        <dbReference type="ARBA" id="ARBA00022553"/>
    </source>
</evidence>
<accession>A0A6J5EER0</accession>
<dbReference type="AlphaFoldDB" id="A0A6J5EER0"/>
<sequence>MKSSRSLRTNCVVLWRRCDSPLRVIRRTSADRTDVLRMVDTIERQIDGIARLAEDLTDATRIGQGSLRMCKGDVDLIDCLSDTLDATVAATAARHQTFTVEIPDQPLRIGCDPVRLSQAVSNFLHNAVKYTPPGGHIRFSAHTERMHLVLSVSDDGLGMSAALLPHVFDLFAQSSRTIAASSGGLGIGLAVVSAIAHAHGGTVSASSAGPGAGSAFTLRLPVIAAQHAPDWT</sequence>
<dbReference type="PANTHER" id="PTHR43547">
    <property type="entry name" value="TWO-COMPONENT HISTIDINE KINASE"/>
    <property type="match status" value="1"/>
</dbReference>
<dbReference type="Pfam" id="PF02518">
    <property type="entry name" value="HATPase_c"/>
    <property type="match status" value="1"/>
</dbReference>
<dbReference type="EMBL" id="CADIKF010000040">
    <property type="protein sequence ID" value="CAB3765058.1"/>
    <property type="molecule type" value="Genomic_DNA"/>
</dbReference>
<keyword evidence="5" id="KW-0418">Kinase</keyword>
<comment type="catalytic activity">
    <reaction evidence="1">
        <text>ATP + protein L-histidine = ADP + protein N-phospho-L-histidine.</text>
        <dbReference type="EC" id="2.7.13.3"/>
    </reaction>
</comment>
<dbReference type="InterPro" id="IPR005467">
    <property type="entry name" value="His_kinase_dom"/>
</dbReference>
<dbReference type="Gene3D" id="3.30.565.10">
    <property type="entry name" value="Histidine kinase-like ATPase, C-terminal domain"/>
    <property type="match status" value="1"/>
</dbReference>
<dbReference type="CDD" id="cd00075">
    <property type="entry name" value="HATPase"/>
    <property type="match status" value="1"/>
</dbReference>
<dbReference type="Proteomes" id="UP000494329">
    <property type="component" value="Unassembled WGS sequence"/>
</dbReference>
<dbReference type="InterPro" id="IPR003594">
    <property type="entry name" value="HATPase_dom"/>
</dbReference>
<gene>
    <name evidence="5" type="primary">walK</name>
    <name evidence="5" type="ORF">LMG29739_04502</name>
</gene>
<keyword evidence="5" id="KW-0808">Transferase</keyword>
<dbReference type="InterPro" id="IPR004358">
    <property type="entry name" value="Sig_transdc_His_kin-like_C"/>
</dbReference>
<evidence type="ECO:0000256" key="2">
    <source>
        <dbReference type="ARBA" id="ARBA00012438"/>
    </source>
</evidence>
<dbReference type="InterPro" id="IPR036890">
    <property type="entry name" value="HATPase_C_sf"/>
</dbReference>
<dbReference type="EC" id="2.7.13.3" evidence="2"/>
<dbReference type="SMART" id="SM00387">
    <property type="entry name" value="HATPase_c"/>
    <property type="match status" value="1"/>
</dbReference>
<dbReference type="PANTHER" id="PTHR43547:SF2">
    <property type="entry name" value="HYBRID SIGNAL TRANSDUCTION HISTIDINE KINASE C"/>
    <property type="match status" value="1"/>
</dbReference>
<dbReference type="PROSITE" id="PS50109">
    <property type="entry name" value="HIS_KIN"/>
    <property type="match status" value="1"/>
</dbReference>
<evidence type="ECO:0000313" key="6">
    <source>
        <dbReference type="Proteomes" id="UP000494329"/>
    </source>
</evidence>
<proteinExistence type="predicted"/>
<feature type="domain" description="Histidine kinase" evidence="4">
    <location>
        <begin position="13"/>
        <end position="224"/>
    </location>
</feature>
<dbReference type="PRINTS" id="PR00344">
    <property type="entry name" value="BCTRLSENSOR"/>
</dbReference>
<protein>
    <recommendedName>
        <fullName evidence="2">histidine kinase</fullName>
        <ecNumber evidence="2">2.7.13.3</ecNumber>
    </recommendedName>
</protein>
<evidence type="ECO:0000259" key="4">
    <source>
        <dbReference type="PROSITE" id="PS50109"/>
    </source>
</evidence>
<dbReference type="GO" id="GO:0000155">
    <property type="term" value="F:phosphorelay sensor kinase activity"/>
    <property type="evidence" value="ECO:0007669"/>
    <property type="project" value="TreeGrafter"/>
</dbReference>
<evidence type="ECO:0000256" key="1">
    <source>
        <dbReference type="ARBA" id="ARBA00000085"/>
    </source>
</evidence>
<reference evidence="5 6" key="1">
    <citation type="submission" date="2020-04" db="EMBL/GenBank/DDBJ databases">
        <authorList>
            <person name="De Canck E."/>
        </authorList>
    </citation>
    <scope>NUCLEOTIDE SEQUENCE [LARGE SCALE GENOMIC DNA]</scope>
    <source>
        <strain evidence="5 6">LMG 29739</strain>
    </source>
</reference>
<name>A0A6J5EER0_9BURK</name>
<keyword evidence="6" id="KW-1185">Reference proteome</keyword>
<keyword evidence="3" id="KW-0597">Phosphoprotein</keyword>
<organism evidence="5 6">
    <name type="scientific">Paraburkholderia solisilvae</name>
    <dbReference type="NCBI Taxonomy" id="624376"/>
    <lineage>
        <taxon>Bacteria</taxon>
        <taxon>Pseudomonadati</taxon>
        <taxon>Pseudomonadota</taxon>
        <taxon>Betaproteobacteria</taxon>
        <taxon>Burkholderiales</taxon>
        <taxon>Burkholderiaceae</taxon>
        <taxon>Paraburkholderia</taxon>
    </lineage>
</organism>
<dbReference type="SUPFAM" id="SSF55874">
    <property type="entry name" value="ATPase domain of HSP90 chaperone/DNA topoisomerase II/histidine kinase"/>
    <property type="match status" value="1"/>
</dbReference>